<feature type="region of interest" description="Disordered" evidence="1">
    <location>
        <begin position="123"/>
        <end position="352"/>
    </location>
</feature>
<gene>
    <name evidence="2" type="ORF">SEUCBS140593_000803</name>
</gene>
<feature type="region of interest" description="Disordered" evidence="1">
    <location>
        <begin position="374"/>
        <end position="530"/>
    </location>
</feature>
<feature type="region of interest" description="Disordered" evidence="1">
    <location>
        <begin position="555"/>
        <end position="581"/>
    </location>
</feature>
<feature type="region of interest" description="Disordered" evidence="1">
    <location>
        <begin position="75"/>
        <end position="108"/>
    </location>
</feature>
<dbReference type="EMBL" id="CAWUHD010000004">
    <property type="protein sequence ID" value="CAK7210349.1"/>
    <property type="molecule type" value="Genomic_DNA"/>
</dbReference>
<feature type="compositionally biased region" description="Low complexity" evidence="1">
    <location>
        <begin position="1084"/>
        <end position="1109"/>
    </location>
</feature>
<feature type="compositionally biased region" description="Polar residues" evidence="1">
    <location>
        <begin position="849"/>
        <end position="867"/>
    </location>
</feature>
<accession>A0ABP0ASV0</accession>
<name>A0ABP0ASV0_9PEZI</name>
<feature type="compositionally biased region" description="Low complexity" evidence="1">
    <location>
        <begin position="125"/>
        <end position="137"/>
    </location>
</feature>
<proteinExistence type="predicted"/>
<comment type="caution">
    <text evidence="2">The sequence shown here is derived from an EMBL/GenBank/DDBJ whole genome shotgun (WGS) entry which is preliminary data.</text>
</comment>
<feature type="compositionally biased region" description="Polar residues" evidence="1">
    <location>
        <begin position="269"/>
        <end position="279"/>
    </location>
</feature>
<evidence type="ECO:0000313" key="3">
    <source>
        <dbReference type="Proteomes" id="UP001642482"/>
    </source>
</evidence>
<feature type="region of interest" description="Disordered" evidence="1">
    <location>
        <begin position="751"/>
        <end position="873"/>
    </location>
</feature>
<feature type="region of interest" description="Disordered" evidence="1">
    <location>
        <begin position="1073"/>
        <end position="1142"/>
    </location>
</feature>
<evidence type="ECO:0000313" key="2">
    <source>
        <dbReference type="EMBL" id="CAK7210349.1"/>
    </source>
</evidence>
<sequence>MATVEGEETVVTPTQSSVPTLRPPATNNKGILNKRAVNISSAQQKLLDSDAAWLDSNGRPGPGFMPVPDKVLKRLQKQAAPKSRSQTPSEQVQQRARPQQTALQDAPVQETIVATSEAEIVVAGPTATPKATPAKKATQVHTPNSRKLAAPRSARARPNLEENTPSTPKTTTRTPRQSGGRQNSTVSTSARSNRSKLASVPVEEPVPHSTPPTLQRQPSPNAPAPAEDVQTAEQADNPVQMVEQEPEIESGTAPEVEPEMQTRRRPGDPSQSPNWASNPRSDEDDDIIRSQLNVDDDAEGYSGEAYIPQVEGAHEQQQDLPQQQQPLVSPPRAVPDWTRSHPSNIVSSSSPAAMEVDIPDALVEGRSSWLHKDVQAAFARSNQQHPASSSPPPPVTPGMVSRQVSARSAVRTNDMVEQSLVNNENSWSVGRQSVGGYNRSVCDSPSASRPVTASNSGAPREATKPRRYRMKMPVFPASAKPSMRMRPSMNDLQTNSRASSRRSSLAGVSTRDPSVSPTSTPGRKWMSDSANISRQETSIPSVLVVPAPAAPEALVEEPVEEPVAPRETVEAPPSPPTRSHIAPIAEPVKVSSPVVMQAPAVQEPTVEKQAVEESAPRTWMLPYDAFVAAYPDYKGDLENFLRACYSLQHTNPGMLPSFLFDDIVHAFLDYIEYVHALQTSGSSPPQNLTQWYNINATALVCKKSVVTRENVSSILRAYPDNVRAISQNAVLPSSPVNKVDKQDEARVKETANAVAPATTPAWAPPTQDQFNSHQSLPPGRPFPYDEEEHGPIADESSGPPNSILALTELRDSNSTVGSGLRHGQGHAKSPHPHDVLGSDYHDGDISLDRSYNQGNSQEGGHSYSQDYSHAPLGQTRPIIGATQSSWLDDYNDSPLQLPSSPIASSSVPAGMDKRMYLLRSPESVPLTRPQLPSTQDLLVHEESIAETPARNAVNQNRSRQELETRQSGTVTEEVIVIKDAPPPAVAVTKQRTPQQVVHVEDEVENEAEEEDEDMGLFDQSLMSVQSAIEARRSISPPTPRDAAARKAIVDKERRRATIAASDIGIVARMAAEETERVAPKRKLPPSMASASKPAPAVPDMPDAAVQADVTVTESPAEATDELPKKKKKKKAPVGDRTSIASEKFRKFLERKLGRRT</sequence>
<feature type="compositionally biased region" description="Polar residues" evidence="1">
    <location>
        <begin position="83"/>
        <end position="103"/>
    </location>
</feature>
<feature type="compositionally biased region" description="Low complexity" evidence="1">
    <location>
        <begin position="9"/>
        <end position="20"/>
    </location>
</feature>
<organism evidence="2 3">
    <name type="scientific">Sporothrix eucalyptigena</name>
    <dbReference type="NCBI Taxonomy" id="1812306"/>
    <lineage>
        <taxon>Eukaryota</taxon>
        <taxon>Fungi</taxon>
        <taxon>Dikarya</taxon>
        <taxon>Ascomycota</taxon>
        <taxon>Pezizomycotina</taxon>
        <taxon>Sordariomycetes</taxon>
        <taxon>Sordariomycetidae</taxon>
        <taxon>Ophiostomatales</taxon>
        <taxon>Ophiostomataceae</taxon>
        <taxon>Sporothrix</taxon>
    </lineage>
</organism>
<feature type="compositionally biased region" description="Polar residues" evidence="1">
    <location>
        <begin position="415"/>
        <end position="431"/>
    </location>
</feature>
<feature type="compositionally biased region" description="Low complexity" evidence="1">
    <location>
        <begin position="318"/>
        <end position="327"/>
    </location>
</feature>
<dbReference type="Proteomes" id="UP001642482">
    <property type="component" value="Unassembled WGS sequence"/>
</dbReference>
<keyword evidence="3" id="KW-1185">Reference proteome</keyword>
<feature type="compositionally biased region" description="Low complexity" evidence="1">
    <location>
        <begin position="164"/>
        <end position="176"/>
    </location>
</feature>
<evidence type="ECO:0000256" key="1">
    <source>
        <dbReference type="SAM" id="MobiDB-lite"/>
    </source>
</evidence>
<feature type="compositionally biased region" description="Low complexity" evidence="1">
    <location>
        <begin position="751"/>
        <end position="766"/>
    </location>
</feature>
<feature type="region of interest" description="Disordered" evidence="1">
    <location>
        <begin position="1"/>
        <end position="32"/>
    </location>
</feature>
<feature type="compositionally biased region" description="Polar residues" evidence="1">
    <location>
        <begin position="511"/>
        <end position="521"/>
    </location>
</feature>
<feature type="compositionally biased region" description="Low complexity" evidence="1">
    <location>
        <begin position="340"/>
        <end position="350"/>
    </location>
</feature>
<feature type="compositionally biased region" description="Polar residues" evidence="1">
    <location>
        <begin position="177"/>
        <end position="196"/>
    </location>
</feature>
<feature type="compositionally biased region" description="Polar residues" evidence="1">
    <location>
        <begin position="441"/>
        <end position="457"/>
    </location>
</feature>
<feature type="compositionally biased region" description="Basic and acidic residues" evidence="1">
    <location>
        <begin position="831"/>
        <end position="847"/>
    </location>
</feature>
<reference evidence="2 3" key="1">
    <citation type="submission" date="2024-01" db="EMBL/GenBank/DDBJ databases">
        <authorList>
            <person name="Allen C."/>
            <person name="Tagirdzhanova G."/>
        </authorList>
    </citation>
    <scope>NUCLEOTIDE SEQUENCE [LARGE SCALE GENOMIC DNA]</scope>
</reference>
<protein>
    <submittedName>
        <fullName evidence="2">Uncharacterized protein</fullName>
    </submittedName>
</protein>